<comment type="caution">
    <text evidence="3">The sequence shown here is derived from an EMBL/GenBank/DDBJ whole genome shotgun (WGS) entry which is preliminary data.</text>
</comment>
<dbReference type="AlphaFoldDB" id="A0A0A0C2X1"/>
<dbReference type="Proteomes" id="UP000054314">
    <property type="component" value="Unassembled WGS sequence"/>
</dbReference>
<reference evidence="3 4" key="1">
    <citation type="submission" date="2013-08" db="EMBL/GenBank/DDBJ databases">
        <title>Genome sequencing of Cellulomonas bogoriensis 69B4.</title>
        <authorList>
            <person name="Chen F."/>
            <person name="Li Y."/>
            <person name="Wang G."/>
        </authorList>
    </citation>
    <scope>NUCLEOTIDE SEQUENCE [LARGE SCALE GENOMIC DNA]</scope>
    <source>
        <strain evidence="3 4">69B4</strain>
    </source>
</reference>
<proteinExistence type="predicted"/>
<feature type="transmembrane region" description="Helical" evidence="2">
    <location>
        <begin position="63"/>
        <end position="82"/>
    </location>
</feature>
<name>A0A0A0C2X1_9CELL</name>
<evidence type="ECO:0000256" key="2">
    <source>
        <dbReference type="SAM" id="Phobius"/>
    </source>
</evidence>
<organism evidence="3 4">
    <name type="scientific">Cellulomonas bogoriensis 69B4 = DSM 16987</name>
    <dbReference type="NCBI Taxonomy" id="1386082"/>
    <lineage>
        <taxon>Bacteria</taxon>
        <taxon>Bacillati</taxon>
        <taxon>Actinomycetota</taxon>
        <taxon>Actinomycetes</taxon>
        <taxon>Micrococcales</taxon>
        <taxon>Cellulomonadaceae</taxon>
        <taxon>Cellulomonas</taxon>
    </lineage>
</organism>
<evidence type="ECO:0000313" key="3">
    <source>
        <dbReference type="EMBL" id="KGM14337.1"/>
    </source>
</evidence>
<dbReference type="EMBL" id="AXCZ01000005">
    <property type="protein sequence ID" value="KGM14337.1"/>
    <property type="molecule type" value="Genomic_DNA"/>
</dbReference>
<evidence type="ECO:0000256" key="1">
    <source>
        <dbReference type="SAM" id="MobiDB-lite"/>
    </source>
</evidence>
<sequence length="117" mass="12153">MPRTPGHPTTGPVLDGHRVARARAWAHGEQMSAHPPRGRPDHHDPTSGWGGAPPAYSALTLRIVLAGFGVVLGAGLVAWALLTTAPVAFALLGVAVLLLALVNLVVVVRRKTRGEPG</sequence>
<accession>A0A0A0C2X1</accession>
<keyword evidence="2" id="KW-1133">Transmembrane helix</keyword>
<keyword evidence="4" id="KW-1185">Reference proteome</keyword>
<feature type="region of interest" description="Disordered" evidence="1">
    <location>
        <begin position="25"/>
        <end position="50"/>
    </location>
</feature>
<keyword evidence="2" id="KW-0472">Membrane</keyword>
<feature type="transmembrane region" description="Helical" evidence="2">
    <location>
        <begin position="88"/>
        <end position="108"/>
    </location>
</feature>
<gene>
    <name evidence="3" type="ORF">N869_13865</name>
</gene>
<keyword evidence="2" id="KW-0812">Transmembrane</keyword>
<protein>
    <submittedName>
        <fullName evidence="3">Uncharacterized protein</fullName>
    </submittedName>
</protein>
<evidence type="ECO:0000313" key="4">
    <source>
        <dbReference type="Proteomes" id="UP000054314"/>
    </source>
</evidence>